<feature type="region of interest" description="Disordered" evidence="1">
    <location>
        <begin position="803"/>
        <end position="839"/>
    </location>
</feature>
<dbReference type="EMBL" id="JAWDGP010004943">
    <property type="protein sequence ID" value="KAK3760798.1"/>
    <property type="molecule type" value="Genomic_DNA"/>
</dbReference>
<organism evidence="2 3">
    <name type="scientific">Elysia crispata</name>
    <name type="common">lettuce slug</name>
    <dbReference type="NCBI Taxonomy" id="231223"/>
    <lineage>
        <taxon>Eukaryota</taxon>
        <taxon>Metazoa</taxon>
        <taxon>Spiralia</taxon>
        <taxon>Lophotrochozoa</taxon>
        <taxon>Mollusca</taxon>
        <taxon>Gastropoda</taxon>
        <taxon>Heterobranchia</taxon>
        <taxon>Euthyneura</taxon>
        <taxon>Panpulmonata</taxon>
        <taxon>Sacoglossa</taxon>
        <taxon>Placobranchoidea</taxon>
        <taxon>Plakobranchidae</taxon>
        <taxon>Elysia</taxon>
    </lineage>
</organism>
<keyword evidence="3" id="KW-1185">Reference proteome</keyword>
<name>A0AAE1D8Y2_9GAST</name>
<reference evidence="2" key="1">
    <citation type="journal article" date="2023" name="G3 (Bethesda)">
        <title>A reference genome for the long-term kleptoplast-retaining sea slug Elysia crispata morphotype clarki.</title>
        <authorList>
            <person name="Eastman K.E."/>
            <person name="Pendleton A.L."/>
            <person name="Shaikh M.A."/>
            <person name="Suttiyut T."/>
            <person name="Ogas R."/>
            <person name="Tomko P."/>
            <person name="Gavelis G."/>
            <person name="Widhalm J.R."/>
            <person name="Wisecaver J.H."/>
        </authorList>
    </citation>
    <scope>NUCLEOTIDE SEQUENCE</scope>
    <source>
        <strain evidence="2">ECLA1</strain>
    </source>
</reference>
<feature type="region of interest" description="Disordered" evidence="1">
    <location>
        <begin position="690"/>
        <end position="714"/>
    </location>
</feature>
<dbReference type="PANTHER" id="PTHR37162">
    <property type="entry name" value="HAT FAMILY DIMERISATION DOMAINCONTAINING PROTEIN-RELATED"/>
    <property type="match status" value="1"/>
</dbReference>
<dbReference type="AlphaFoldDB" id="A0AAE1D8Y2"/>
<feature type="region of interest" description="Disordered" evidence="1">
    <location>
        <begin position="83"/>
        <end position="105"/>
    </location>
</feature>
<dbReference type="PANTHER" id="PTHR37162:SF11">
    <property type="match status" value="1"/>
</dbReference>
<feature type="compositionally biased region" description="Polar residues" evidence="1">
    <location>
        <begin position="816"/>
        <end position="829"/>
    </location>
</feature>
<evidence type="ECO:0000313" key="2">
    <source>
        <dbReference type="EMBL" id="KAK3760798.1"/>
    </source>
</evidence>
<gene>
    <name evidence="2" type="ORF">RRG08_034102</name>
</gene>
<sequence>MGKCYFNQDWLNDDRFVECVGREPNNPDTFFCRVCKQTCLIGQSGVKALTSHMKSGKHNKNFQAAKQSKSMFSFVSNSTRATLGPASSTASTTVPQSTFSTPSTNPVSAVRTLDAHISNDKVLSAEVRWVLHLVTSHCSARSSDDVSALFRSMFPDSGIAKRFQCARTKAGYMTTFGLAPAIRTELLKEVKNSDLYVLLFDESFNDEIQMKQMDKHIRYIADGLVTTRYLHSYFMGHAKAADLMKNIMDAISLCGNQNLLQLSMDGPNVNWRVFKDLTSELNKDHLRLPLNLGSCGLHIFHNAFKDGVKATGWDISSLLRAVYYLFHESPARREDFFNTSTTKSLPLPFCGHRWLENLDAAERCLTILPAVKKYVSACRSGKCEPLCKSYKVVADMVLEKLMAVKLKGFIFVAKILQPFLAKYQSNDPLVPYLASDIFSIVKRLFALVLKDDALSALTMEGTLDPGKLDKDLFKDKNSISLGYSADSDIKSLHHAKTVSERDILGIRIDFHRFVVAVISKIVDKSPLAFKLARDISCLDPGNFKKADAQTKFKALIQHLNKTRWISDDDVDSAEYSFSRLRDYPLPENLDGRLDRIINDLPLKDCPCLKRIFDISLVLSHGQAEVERGFSTNKEVTVENMKEESLIAKRLVCQYVQLHGGSPADMALTKALLSSCSGAYQSYKAALDARRQESEKEARSNKRKGKSEELGEMNAKKRKIERGIDLLIRRADDMVDDAEKHGSSATAHELVVQSNALRKEAKAKKTRHPDIKTTTQPAIQPAPVPVCHPAIKTSSQSAIQPAPYQSTIQPSKPPVSLPSSQSHCQSTIQPSKPPVSLPSKQPHCQFAIHLSKPQTDCHSARPTSSLPFSQPHFQSAIQPAPLPVSHSANHQI</sequence>
<dbReference type="Proteomes" id="UP001283361">
    <property type="component" value="Unassembled WGS sequence"/>
</dbReference>
<feature type="region of interest" description="Disordered" evidence="1">
    <location>
        <begin position="854"/>
        <end position="891"/>
    </location>
</feature>
<feature type="compositionally biased region" description="Basic and acidic residues" evidence="1">
    <location>
        <begin position="690"/>
        <end position="699"/>
    </location>
</feature>
<proteinExistence type="predicted"/>
<feature type="compositionally biased region" description="Polar residues" evidence="1">
    <location>
        <begin position="854"/>
        <end position="876"/>
    </location>
</feature>
<comment type="caution">
    <text evidence="2">The sequence shown here is derived from an EMBL/GenBank/DDBJ whole genome shotgun (WGS) entry which is preliminary data.</text>
</comment>
<evidence type="ECO:0000313" key="3">
    <source>
        <dbReference type="Proteomes" id="UP001283361"/>
    </source>
</evidence>
<feature type="region of interest" description="Disordered" evidence="1">
    <location>
        <begin position="759"/>
        <end position="783"/>
    </location>
</feature>
<accession>A0AAE1D8Y2</accession>
<evidence type="ECO:0000256" key="1">
    <source>
        <dbReference type="SAM" id="MobiDB-lite"/>
    </source>
</evidence>
<protein>
    <submittedName>
        <fullName evidence="2">Uncharacterized protein</fullName>
    </submittedName>
</protein>